<dbReference type="Proteomes" id="UP001596443">
    <property type="component" value="Unassembled WGS sequence"/>
</dbReference>
<feature type="domain" description="Peptidase S9 prolyl oligopeptidase catalytic" evidence="4">
    <location>
        <begin position="405"/>
        <end position="612"/>
    </location>
</feature>
<dbReference type="GO" id="GO:0008233">
    <property type="term" value="F:peptidase activity"/>
    <property type="evidence" value="ECO:0007669"/>
    <property type="project" value="UniProtKB-ARBA"/>
</dbReference>
<dbReference type="EMBL" id="JBHSWX010000011">
    <property type="protein sequence ID" value="MFC6785046.1"/>
    <property type="molecule type" value="Genomic_DNA"/>
</dbReference>
<evidence type="ECO:0000259" key="4">
    <source>
        <dbReference type="Pfam" id="PF00326"/>
    </source>
</evidence>
<dbReference type="InterPro" id="IPR001375">
    <property type="entry name" value="Peptidase_S9_cat"/>
</dbReference>
<dbReference type="Pfam" id="PF00326">
    <property type="entry name" value="Peptidase_S9"/>
    <property type="match status" value="1"/>
</dbReference>
<dbReference type="EMBL" id="JBHSWX010000012">
    <property type="protein sequence ID" value="MFC6785136.1"/>
    <property type="molecule type" value="Genomic_DNA"/>
</dbReference>
<reference evidence="8" key="3">
    <citation type="submission" date="2024-09" db="EMBL/GenBank/DDBJ databases">
        <authorList>
            <person name="Sun Q."/>
        </authorList>
    </citation>
    <scope>NUCLEOTIDE SEQUENCE</scope>
    <source>
        <strain evidence="8">NBRC 112888</strain>
    </source>
</reference>
<organism evidence="8 10">
    <name type="scientific">Halobaculum halobium</name>
    <dbReference type="NCBI Taxonomy" id="3032281"/>
    <lineage>
        <taxon>Archaea</taxon>
        <taxon>Methanobacteriati</taxon>
        <taxon>Methanobacteriota</taxon>
        <taxon>Stenosarchaea group</taxon>
        <taxon>Halobacteria</taxon>
        <taxon>Halobacteriales</taxon>
        <taxon>Haloferacaceae</taxon>
        <taxon>Halobaculum</taxon>
    </lineage>
</organism>
<comment type="caution">
    <text evidence="8">The sequence shown here is derived from an EMBL/GenBank/DDBJ whole genome shotgun (WGS) entry which is preliminary data.</text>
</comment>
<dbReference type="InterPro" id="IPR011659">
    <property type="entry name" value="WD40"/>
</dbReference>
<protein>
    <submittedName>
        <fullName evidence="8">S9 family peptidase</fullName>
    </submittedName>
</protein>
<dbReference type="Gene3D" id="2.120.10.30">
    <property type="entry name" value="TolB, C-terminal domain"/>
    <property type="match status" value="1"/>
</dbReference>
<evidence type="ECO:0000313" key="8">
    <source>
        <dbReference type="EMBL" id="MFC6787991.1"/>
    </source>
</evidence>
<dbReference type="AlphaFoldDB" id="A0ABD5TF52"/>
<feature type="region of interest" description="Disordered" evidence="3">
    <location>
        <begin position="613"/>
        <end position="633"/>
    </location>
</feature>
<keyword evidence="2" id="KW-0720">Serine protease</keyword>
<accession>A0ABD5TF52</accession>
<evidence type="ECO:0000313" key="7">
    <source>
        <dbReference type="EMBL" id="MFC6787849.1"/>
    </source>
</evidence>
<dbReference type="Gene3D" id="3.40.50.1820">
    <property type="entry name" value="alpha/beta hydrolase"/>
    <property type="match status" value="1"/>
</dbReference>
<evidence type="ECO:0000256" key="2">
    <source>
        <dbReference type="ARBA" id="ARBA00022825"/>
    </source>
</evidence>
<keyword evidence="10" id="KW-1185">Reference proteome</keyword>
<dbReference type="SUPFAM" id="SSF82171">
    <property type="entry name" value="DPP6 N-terminal domain-like"/>
    <property type="match status" value="1"/>
</dbReference>
<dbReference type="SUPFAM" id="SSF53474">
    <property type="entry name" value="alpha/beta-Hydrolases"/>
    <property type="match status" value="1"/>
</dbReference>
<keyword evidence="2" id="KW-0645">Protease</keyword>
<dbReference type="InterPro" id="IPR029058">
    <property type="entry name" value="AB_hydrolase_fold"/>
</dbReference>
<dbReference type="EMBL" id="JBHSWX010000014">
    <property type="protein sequence ID" value="MFC6788048.1"/>
    <property type="molecule type" value="Genomic_DNA"/>
</dbReference>
<feature type="compositionally biased region" description="Basic and acidic residues" evidence="3">
    <location>
        <begin position="624"/>
        <end position="633"/>
    </location>
</feature>
<evidence type="ECO:0000256" key="3">
    <source>
        <dbReference type="SAM" id="MobiDB-lite"/>
    </source>
</evidence>
<dbReference type="EMBL" id="JBHSWX010000013">
    <property type="protein sequence ID" value="MFC6787991.1"/>
    <property type="molecule type" value="Genomic_DNA"/>
</dbReference>
<name>A0ABD5TF52_9EURY</name>
<evidence type="ECO:0000313" key="10">
    <source>
        <dbReference type="Proteomes" id="UP001596443"/>
    </source>
</evidence>
<reference evidence="8" key="1">
    <citation type="journal article" date="2014" name="Int. J. Syst. Evol. Microbiol.">
        <title>Complete genome sequence of Corynebacterium casei LMG S-19264T (=DSM 44701T), isolated from a smear-ripened cheese.</title>
        <authorList>
            <consortium name="US DOE Joint Genome Institute (JGI-PGF)"/>
            <person name="Walter F."/>
            <person name="Albersmeier A."/>
            <person name="Kalinowski J."/>
            <person name="Ruckert C."/>
        </authorList>
    </citation>
    <scope>NUCLEOTIDE SEQUENCE [LARGE SCALE GENOMIC DNA]</scope>
    <source>
        <strain evidence="8">NBRC 112888</strain>
    </source>
</reference>
<keyword evidence="1" id="KW-0378">Hydrolase</keyword>
<dbReference type="RefSeq" id="WP_284061986.1">
    <property type="nucleotide sequence ID" value="NZ_CP126158.1"/>
</dbReference>
<evidence type="ECO:0000313" key="5">
    <source>
        <dbReference type="EMBL" id="MFC6785046.1"/>
    </source>
</evidence>
<sequence length="633" mass="68004">MYRRDLRDTELDDLLAAMASADSVVQAAPAPDGDRIAYAKAREGQIDLWVWDGTTDTRLTSGGVAAMRYGRGDPAWFDWHPAGTEVAFVSGDGDLSTVDAETGAVTTLTGYDDPDLSLAYAPGGDDIAVVTDHFSRASLALVAADGSRVEALADDEFLYGDPAVADDGTVYATRAEHRHLFDDEAHLVAVDRDDGGRGQGVRVVFAEEGVRVQNVRPRPDSTEVAFVHDKSGFDAVSVVDGHGPDEDADAAASAGGDPGELYAVEEAEVADPAWSPSGKTLAVTVTRDGRANVHAVDRDGFAEEVTDEDAFHTAPRWRDGDVLTVRDTPHEPATVWNASAGERVTPSAAPDFGARVPFPTTLTYDSDGTEVQAVVYPPADDADDESVPVLVKAHGGPTSFDRFGFDHRAAYLAALGYCVILPNYRGSDGYGRAFRMANDRDWGGGDLHDVIRAVDAADAAFDAVDGDRAGIYGGSGGGLMTVNALGNSGRFAAGAAFYGVYDYETFLDDTDDIGWQLMKRELGDVATDLDNYREASPIRHVEDIEDPLLVLHGEDDARVPISQSEQLCDELETHGKRFEFRRYDGEPHGFGRRENVVDAYTRVADLFAKYLRVDPDDGSSSPHPTDEPDRASN</sequence>
<evidence type="ECO:0000256" key="1">
    <source>
        <dbReference type="ARBA" id="ARBA00022801"/>
    </source>
</evidence>
<dbReference type="PANTHER" id="PTHR42776">
    <property type="entry name" value="SERINE PEPTIDASE S9 FAMILY MEMBER"/>
    <property type="match status" value="1"/>
</dbReference>
<evidence type="ECO:0000313" key="6">
    <source>
        <dbReference type="EMBL" id="MFC6785136.1"/>
    </source>
</evidence>
<dbReference type="GeneID" id="81210991"/>
<evidence type="ECO:0000313" key="9">
    <source>
        <dbReference type="EMBL" id="MFC6788048.1"/>
    </source>
</evidence>
<dbReference type="EMBL" id="JBHSWX010000012">
    <property type="protein sequence ID" value="MFC6787849.1"/>
    <property type="molecule type" value="Genomic_DNA"/>
</dbReference>
<dbReference type="Pfam" id="PF07676">
    <property type="entry name" value="PD40"/>
    <property type="match status" value="1"/>
</dbReference>
<dbReference type="PANTHER" id="PTHR42776:SF27">
    <property type="entry name" value="DIPEPTIDYL PEPTIDASE FAMILY MEMBER 6"/>
    <property type="match status" value="1"/>
</dbReference>
<gene>
    <name evidence="5" type="ORF">ACFQFD_03285</name>
    <name evidence="6" type="ORF">ACFQFD_03810</name>
    <name evidence="7" type="ORF">ACFQFD_18120</name>
    <name evidence="8" type="ORF">ACFQFD_18890</name>
    <name evidence="9" type="ORF">ACFQFD_19265</name>
</gene>
<proteinExistence type="predicted"/>
<reference evidence="10" key="2">
    <citation type="journal article" date="2019" name="Int. J. Syst. Evol. Microbiol.">
        <title>The Global Catalogue of Microorganisms (GCM) 10K type strain sequencing project: providing services to taxonomists for standard genome sequencing and annotation.</title>
        <authorList>
            <consortium name="The Broad Institute Genomics Platform"/>
            <consortium name="The Broad Institute Genome Sequencing Center for Infectious Disease"/>
            <person name="Wu L."/>
            <person name="Ma J."/>
        </authorList>
    </citation>
    <scope>NUCLEOTIDE SEQUENCE [LARGE SCALE GENOMIC DNA]</scope>
    <source>
        <strain evidence="10">SYNS20</strain>
    </source>
</reference>
<dbReference type="InterPro" id="IPR011042">
    <property type="entry name" value="6-blade_b-propeller_TolB-like"/>
</dbReference>